<accession>A0A1W2ELV0</accession>
<keyword evidence="2" id="KW-1185">Reference proteome</keyword>
<dbReference type="EMBL" id="FWXR01000028">
    <property type="protein sequence ID" value="SMD10644.1"/>
    <property type="molecule type" value="Genomic_DNA"/>
</dbReference>
<reference evidence="1 2" key="1">
    <citation type="submission" date="2017-04" db="EMBL/GenBank/DDBJ databases">
        <authorList>
            <person name="Afonso C.L."/>
            <person name="Miller P.J."/>
            <person name="Scott M.A."/>
            <person name="Spackman E."/>
            <person name="Goraichik I."/>
            <person name="Dimitrov K.M."/>
            <person name="Suarez D.L."/>
            <person name="Swayne D.E."/>
        </authorList>
    </citation>
    <scope>NUCLEOTIDE SEQUENCE [LARGE SCALE GENOMIC DNA]</scope>
    <source>
        <strain evidence="1 2">CGMCC 1.10972</strain>
    </source>
</reference>
<evidence type="ECO:0000313" key="2">
    <source>
        <dbReference type="Proteomes" id="UP000192656"/>
    </source>
</evidence>
<name>A0A1W2ELV0_9HYPH</name>
<sequence length="89" mass="10329">MGPAKPAKTLLDQRRISENPAIDSRMIDREAALGEHFLKVPIAERIAQRPCHRLNDQPRLELPTFEIVLRRPPQLFDDRAQDHGKALRW</sequence>
<organism evidence="1 2">
    <name type="scientific">Fulvimarina manganoxydans</name>
    <dbReference type="NCBI Taxonomy" id="937218"/>
    <lineage>
        <taxon>Bacteria</taxon>
        <taxon>Pseudomonadati</taxon>
        <taxon>Pseudomonadota</taxon>
        <taxon>Alphaproteobacteria</taxon>
        <taxon>Hyphomicrobiales</taxon>
        <taxon>Aurantimonadaceae</taxon>
        <taxon>Fulvimarina</taxon>
    </lineage>
</organism>
<gene>
    <name evidence="1" type="ORF">SAMN06297251_1288</name>
</gene>
<dbReference type="STRING" id="937218.SAMN06297251_1288"/>
<proteinExistence type="predicted"/>
<protein>
    <submittedName>
        <fullName evidence="1">Uncharacterized protein</fullName>
    </submittedName>
</protein>
<dbReference type="Proteomes" id="UP000192656">
    <property type="component" value="Unassembled WGS sequence"/>
</dbReference>
<dbReference type="AlphaFoldDB" id="A0A1W2ELV0"/>
<evidence type="ECO:0000313" key="1">
    <source>
        <dbReference type="EMBL" id="SMD10644.1"/>
    </source>
</evidence>